<keyword evidence="2" id="KW-0805">Transcription regulation</keyword>
<gene>
    <name evidence="7" type="ORF">ZIOFF_035181</name>
</gene>
<protein>
    <recommendedName>
        <fullName evidence="6">MADS-box domain-containing protein</fullName>
    </recommendedName>
</protein>
<comment type="subcellular location">
    <subcellularLocation>
        <location evidence="1">Nucleus</location>
    </subcellularLocation>
</comment>
<name>A0A8J5GM83_ZINOF</name>
<evidence type="ECO:0000256" key="2">
    <source>
        <dbReference type="ARBA" id="ARBA00023015"/>
    </source>
</evidence>
<keyword evidence="8" id="KW-1185">Reference proteome</keyword>
<accession>A0A8J5GM83</accession>
<evidence type="ECO:0000256" key="5">
    <source>
        <dbReference type="ARBA" id="ARBA00023242"/>
    </source>
</evidence>
<sequence>MVRGKTQMRRIENLARQQVTFSKHRRGLMKKAFELSVLCDAEHQMSSIPQELNAYFAFLFELIDERGPFVGLNVNLSQYDLFHGHLFIADSGRLGILAHSIFMLLLAMYISDVRNVHHAGQPMPGEEQKDIVMTSTQSNLLNMKCPLTGKPVTELQNPVRCNSAVAATIGAWKDSRADDWLSLSLLSVLGHLQCKCEGNGGIMLDLPIHSSLSLTLANVSQFHFEESIASLYLAVPLQELFLFDQAVDSVGSSVGEVVGFHQISIIEFSKNSRILSIETKLEFLPCLDVASSLLIHFWYTIQQALNLLCSIHISSILQNSDTFHSSQQFKTLKPSLQFQNSDSIVVINSNNQKSSLSICYYLHQHLKNHCTDIAQTPEITNHTAILELEDLQFCSSKSCSYSTYAFLFKNSAPQFCSLIAARSQNSILFLTIKWIER</sequence>
<dbReference type="InterPro" id="IPR002100">
    <property type="entry name" value="TF_MADSbox"/>
</dbReference>
<evidence type="ECO:0000259" key="6">
    <source>
        <dbReference type="PROSITE" id="PS50066"/>
    </source>
</evidence>
<evidence type="ECO:0000313" key="8">
    <source>
        <dbReference type="Proteomes" id="UP000734854"/>
    </source>
</evidence>
<evidence type="ECO:0000256" key="4">
    <source>
        <dbReference type="ARBA" id="ARBA00023163"/>
    </source>
</evidence>
<evidence type="ECO:0000256" key="3">
    <source>
        <dbReference type="ARBA" id="ARBA00023125"/>
    </source>
</evidence>
<dbReference type="Gene3D" id="3.40.1810.10">
    <property type="entry name" value="Transcription factor, MADS-box"/>
    <property type="match status" value="1"/>
</dbReference>
<keyword evidence="3" id="KW-0238">DNA-binding</keyword>
<dbReference type="AlphaFoldDB" id="A0A8J5GM83"/>
<dbReference type="GO" id="GO:0046983">
    <property type="term" value="F:protein dimerization activity"/>
    <property type="evidence" value="ECO:0007669"/>
    <property type="project" value="InterPro"/>
</dbReference>
<reference evidence="7 8" key="1">
    <citation type="submission" date="2020-08" db="EMBL/GenBank/DDBJ databases">
        <title>Plant Genome Project.</title>
        <authorList>
            <person name="Zhang R.-G."/>
        </authorList>
    </citation>
    <scope>NUCLEOTIDE SEQUENCE [LARGE SCALE GENOMIC DNA]</scope>
    <source>
        <tissue evidence="7">Rhizome</tissue>
    </source>
</reference>
<dbReference type="PROSITE" id="PS50066">
    <property type="entry name" value="MADS_BOX_2"/>
    <property type="match status" value="1"/>
</dbReference>
<evidence type="ECO:0000313" key="7">
    <source>
        <dbReference type="EMBL" id="KAG6502892.1"/>
    </source>
</evidence>
<dbReference type="SMART" id="SM00432">
    <property type="entry name" value="MADS"/>
    <property type="match status" value="1"/>
</dbReference>
<dbReference type="PRINTS" id="PR00404">
    <property type="entry name" value="MADSDOMAIN"/>
</dbReference>
<feature type="domain" description="MADS-box" evidence="6">
    <location>
        <begin position="1"/>
        <end position="42"/>
    </location>
</feature>
<evidence type="ECO:0000256" key="1">
    <source>
        <dbReference type="ARBA" id="ARBA00004123"/>
    </source>
</evidence>
<dbReference type="Proteomes" id="UP000734854">
    <property type="component" value="Unassembled WGS sequence"/>
</dbReference>
<comment type="caution">
    <text evidence="7">The sequence shown here is derived from an EMBL/GenBank/DDBJ whole genome shotgun (WGS) entry which is preliminary data.</text>
</comment>
<dbReference type="InterPro" id="IPR036879">
    <property type="entry name" value="TF_MADSbox_sf"/>
</dbReference>
<dbReference type="EMBL" id="JACMSC010000010">
    <property type="protein sequence ID" value="KAG6502892.1"/>
    <property type="molecule type" value="Genomic_DNA"/>
</dbReference>
<dbReference type="GO" id="GO:0005634">
    <property type="term" value="C:nucleus"/>
    <property type="evidence" value="ECO:0007669"/>
    <property type="project" value="UniProtKB-SubCell"/>
</dbReference>
<dbReference type="GO" id="GO:0003677">
    <property type="term" value="F:DNA binding"/>
    <property type="evidence" value="ECO:0007669"/>
    <property type="project" value="UniProtKB-KW"/>
</dbReference>
<dbReference type="PANTHER" id="PTHR35759">
    <property type="entry name" value="BNAA09G03860D PROTEIN"/>
    <property type="match status" value="1"/>
</dbReference>
<proteinExistence type="predicted"/>
<dbReference type="Pfam" id="PF00319">
    <property type="entry name" value="SRF-TF"/>
    <property type="match status" value="1"/>
</dbReference>
<organism evidence="7 8">
    <name type="scientific">Zingiber officinale</name>
    <name type="common">Ginger</name>
    <name type="synonym">Amomum zingiber</name>
    <dbReference type="NCBI Taxonomy" id="94328"/>
    <lineage>
        <taxon>Eukaryota</taxon>
        <taxon>Viridiplantae</taxon>
        <taxon>Streptophyta</taxon>
        <taxon>Embryophyta</taxon>
        <taxon>Tracheophyta</taxon>
        <taxon>Spermatophyta</taxon>
        <taxon>Magnoliopsida</taxon>
        <taxon>Liliopsida</taxon>
        <taxon>Zingiberales</taxon>
        <taxon>Zingiberaceae</taxon>
        <taxon>Zingiber</taxon>
    </lineage>
</organism>
<keyword evidence="5" id="KW-0539">Nucleus</keyword>
<dbReference type="SUPFAM" id="SSF55455">
    <property type="entry name" value="SRF-like"/>
    <property type="match status" value="1"/>
</dbReference>
<dbReference type="PANTHER" id="PTHR35759:SF1">
    <property type="entry name" value="OS07G0673000 PROTEIN"/>
    <property type="match status" value="1"/>
</dbReference>
<keyword evidence="4" id="KW-0804">Transcription</keyword>